<sequence length="99" mass="10621">MIRRCIDIWALIEDRHPSNNVRYRFLLYMYITDNMAPTMASTFTKVLVAAVAVYSVAVALATDAPAPAPQGTSGATGLLPTAMATSLIVAIFGYVAARL</sequence>
<dbReference type="EMBL" id="LVLJ01000940">
    <property type="protein sequence ID" value="OAE31944.1"/>
    <property type="molecule type" value="Genomic_DNA"/>
</dbReference>
<feature type="transmembrane region" description="Helical" evidence="1">
    <location>
        <begin position="46"/>
        <end position="66"/>
    </location>
</feature>
<keyword evidence="1" id="KW-0812">Transmembrane</keyword>
<dbReference type="Proteomes" id="UP000077202">
    <property type="component" value="Unassembled WGS sequence"/>
</dbReference>
<comment type="caution">
    <text evidence="2">The sequence shown here is derived from an EMBL/GenBank/DDBJ whole genome shotgun (WGS) entry which is preliminary data.</text>
</comment>
<organism evidence="2 3">
    <name type="scientific">Marchantia polymorpha subsp. ruderalis</name>
    <dbReference type="NCBI Taxonomy" id="1480154"/>
    <lineage>
        <taxon>Eukaryota</taxon>
        <taxon>Viridiplantae</taxon>
        <taxon>Streptophyta</taxon>
        <taxon>Embryophyta</taxon>
        <taxon>Marchantiophyta</taxon>
        <taxon>Marchantiopsida</taxon>
        <taxon>Marchantiidae</taxon>
        <taxon>Marchantiales</taxon>
        <taxon>Marchantiaceae</taxon>
        <taxon>Marchantia</taxon>
    </lineage>
</organism>
<keyword evidence="3" id="KW-1185">Reference proteome</keyword>
<evidence type="ECO:0000313" key="3">
    <source>
        <dbReference type="Proteomes" id="UP000077202"/>
    </source>
</evidence>
<keyword evidence="1" id="KW-1133">Transmembrane helix</keyword>
<evidence type="ECO:0000256" key="1">
    <source>
        <dbReference type="SAM" id="Phobius"/>
    </source>
</evidence>
<gene>
    <name evidence="2" type="ORF">AXG93_4485s1310</name>
</gene>
<reference evidence="2" key="1">
    <citation type="submission" date="2016-03" db="EMBL/GenBank/DDBJ databases">
        <title>Mechanisms controlling the formation of the plant cell surface in tip-growing cells are functionally conserved among land plants.</title>
        <authorList>
            <person name="Honkanen S."/>
            <person name="Jones V.A."/>
            <person name="Morieri G."/>
            <person name="Champion C."/>
            <person name="Hetherington A.J."/>
            <person name="Kelly S."/>
            <person name="Saint-Marcoux D."/>
            <person name="Proust H."/>
            <person name="Prescott H."/>
            <person name="Dolan L."/>
        </authorList>
    </citation>
    <scope>NUCLEOTIDE SEQUENCE [LARGE SCALE GENOMIC DNA]</scope>
    <source>
        <tissue evidence="2">Whole gametophyte</tissue>
    </source>
</reference>
<protein>
    <submittedName>
        <fullName evidence="2">Uncharacterized protein</fullName>
    </submittedName>
</protein>
<proteinExistence type="predicted"/>
<name>A0A176WGC4_MARPO</name>
<dbReference type="AlphaFoldDB" id="A0A176WGC4"/>
<feature type="transmembrane region" description="Helical" evidence="1">
    <location>
        <begin position="78"/>
        <end position="97"/>
    </location>
</feature>
<keyword evidence="1" id="KW-0472">Membrane</keyword>
<accession>A0A176WGC4</accession>
<evidence type="ECO:0000313" key="2">
    <source>
        <dbReference type="EMBL" id="OAE31944.1"/>
    </source>
</evidence>